<accession>A0ACD1AA84</accession>
<gene>
    <name evidence="1" type="ORF">FRZ06_08055</name>
</gene>
<evidence type="ECO:0000313" key="2">
    <source>
        <dbReference type="Proteomes" id="UP000594014"/>
    </source>
</evidence>
<name>A0ACD1AA84_9FIRM</name>
<dbReference type="EMBL" id="CP042469">
    <property type="protein sequence ID" value="QOX63304.1"/>
    <property type="molecule type" value="Genomic_DNA"/>
</dbReference>
<sequence>MPSNRRIKILNIPVDMVEYPAAMEIFRKLMSSAGCSQIVTPNSEIIVNATKDKELKEIIEQADLVIPDGIGLVYASRIMGMPLSERVTGIDFLSSILEYLEETGQSVFFLGSKPGDGGAPGIAELAAEKIKEKYTNLKIAGVHHGYFKEADEQELISKINASGADFLCAALGSPKQEKFVFTHRNQLNVKAAIGVGGSLDVWAGTLKRAPEFYRNHGLEWLYRFIQQPSRYKRMAALPLFMIKVLLSKLKGGK</sequence>
<keyword evidence="2" id="KW-1185">Reference proteome</keyword>
<protein>
    <submittedName>
        <fullName evidence="1">WecB/TagA/CpsF family glycosyltransferase</fullName>
    </submittedName>
</protein>
<evidence type="ECO:0000313" key="1">
    <source>
        <dbReference type="EMBL" id="QOX63304.1"/>
    </source>
</evidence>
<reference evidence="1" key="1">
    <citation type="submission" date="2019-08" db="EMBL/GenBank/DDBJ databases">
        <title>Genome sequence of Clostridiales bacterium MT110.</title>
        <authorList>
            <person name="Cao J."/>
        </authorList>
    </citation>
    <scope>NUCLEOTIDE SEQUENCE</scope>
    <source>
        <strain evidence="1">MT110</strain>
    </source>
</reference>
<organism evidence="1 2">
    <name type="scientific">Anoxybacterium hadale</name>
    <dbReference type="NCBI Taxonomy" id="3408580"/>
    <lineage>
        <taxon>Bacteria</taxon>
        <taxon>Bacillati</taxon>
        <taxon>Bacillota</taxon>
        <taxon>Clostridia</taxon>
        <taxon>Peptostreptococcales</taxon>
        <taxon>Anaerovoracaceae</taxon>
        <taxon>Anoxybacterium</taxon>
    </lineage>
</organism>
<dbReference type="Proteomes" id="UP000594014">
    <property type="component" value="Chromosome"/>
</dbReference>
<proteinExistence type="predicted"/>